<reference evidence="1" key="1">
    <citation type="submission" date="2021-02" db="EMBL/GenBank/DDBJ databases">
        <authorList>
            <person name="Nowell W R."/>
        </authorList>
    </citation>
    <scope>NUCLEOTIDE SEQUENCE</scope>
</reference>
<dbReference type="AlphaFoldDB" id="A0A814HBQ1"/>
<sequence length="121" mass="13698">MYNKVEIRRFFCAKKSARVTFNQCPGASIENLITSLDASTACDVMKILKDLSKNGCTIVFSIHQPRTATALEPFIKERALFIHENVSGYYSMSTCRCDRAGPHICHHDGIQWFSCRFGKCI</sequence>
<evidence type="ECO:0000313" key="1">
    <source>
        <dbReference type="EMBL" id="CAF1006966.1"/>
    </source>
</evidence>
<proteinExistence type="predicted"/>
<dbReference type="EMBL" id="CAJNOO010000670">
    <property type="protein sequence ID" value="CAF1006966.1"/>
    <property type="molecule type" value="Genomic_DNA"/>
</dbReference>
<accession>A0A814HBQ1</accession>
<organism evidence="1 2">
    <name type="scientific">Rotaria sordida</name>
    <dbReference type="NCBI Taxonomy" id="392033"/>
    <lineage>
        <taxon>Eukaryota</taxon>
        <taxon>Metazoa</taxon>
        <taxon>Spiralia</taxon>
        <taxon>Gnathifera</taxon>
        <taxon>Rotifera</taxon>
        <taxon>Eurotatoria</taxon>
        <taxon>Bdelloidea</taxon>
        <taxon>Philodinida</taxon>
        <taxon>Philodinidae</taxon>
        <taxon>Rotaria</taxon>
    </lineage>
</organism>
<gene>
    <name evidence="1" type="ORF">RFH988_LOCUS14468</name>
</gene>
<name>A0A814HBQ1_9BILA</name>
<dbReference type="OrthoDB" id="66620at2759"/>
<dbReference type="Proteomes" id="UP000663882">
    <property type="component" value="Unassembled WGS sequence"/>
</dbReference>
<evidence type="ECO:0000313" key="2">
    <source>
        <dbReference type="Proteomes" id="UP000663882"/>
    </source>
</evidence>
<comment type="caution">
    <text evidence="1">The sequence shown here is derived from an EMBL/GenBank/DDBJ whole genome shotgun (WGS) entry which is preliminary data.</text>
</comment>
<protein>
    <submittedName>
        <fullName evidence="1">Uncharacterized protein</fullName>
    </submittedName>
</protein>